<dbReference type="Gene3D" id="3.40.50.10860">
    <property type="entry name" value="Leucine Dehydrogenase, chain A, domain 1"/>
    <property type="match status" value="1"/>
</dbReference>
<dbReference type="InterPro" id="IPR036291">
    <property type="entry name" value="NAD(P)-bd_dom_sf"/>
</dbReference>
<dbReference type="PANTHER" id="PTHR21089">
    <property type="entry name" value="SHIKIMATE DEHYDROGENASE"/>
    <property type="match status" value="1"/>
</dbReference>
<comment type="pathway">
    <text evidence="1">Metabolic intermediate biosynthesis; chorismate biosynthesis; chorismate from D-erythrose 4-phosphate and phosphoenolpyruvate: step 4/7.</text>
</comment>
<feature type="domain" description="Shikimate dehydrogenase substrate binding N-terminal" evidence="3">
    <location>
        <begin position="20"/>
        <end position="101"/>
    </location>
</feature>
<dbReference type="InterPro" id="IPR022893">
    <property type="entry name" value="Shikimate_DH_fam"/>
</dbReference>
<keyword evidence="2" id="KW-0028">Amino-acid biosynthesis</keyword>
<organism evidence="4 5">
    <name type="scientific">Luethyella okanaganae</name>
    <dbReference type="NCBI Taxonomy" id="69372"/>
    <lineage>
        <taxon>Bacteria</taxon>
        <taxon>Bacillati</taxon>
        <taxon>Actinomycetota</taxon>
        <taxon>Actinomycetes</taxon>
        <taxon>Micrococcales</taxon>
        <taxon>Microbacteriaceae</taxon>
        <taxon>Luethyella</taxon>
    </lineage>
</organism>
<dbReference type="InterPro" id="IPR046346">
    <property type="entry name" value="Aminoacid_DH-like_N_sf"/>
</dbReference>
<dbReference type="PANTHER" id="PTHR21089:SF1">
    <property type="entry name" value="BIFUNCTIONAL 3-DEHYDROQUINATE DEHYDRATASE_SHIKIMATE DEHYDROGENASE, CHLOROPLASTIC"/>
    <property type="match status" value="1"/>
</dbReference>
<name>A0ABW1VDA5_9MICO</name>
<reference evidence="5" key="1">
    <citation type="journal article" date="2019" name="Int. J. Syst. Evol. Microbiol.">
        <title>The Global Catalogue of Microorganisms (GCM) 10K type strain sequencing project: providing services to taxonomists for standard genome sequencing and annotation.</title>
        <authorList>
            <consortium name="The Broad Institute Genomics Platform"/>
            <consortium name="The Broad Institute Genome Sequencing Center for Infectious Disease"/>
            <person name="Wu L."/>
            <person name="Ma J."/>
        </authorList>
    </citation>
    <scope>NUCLEOTIDE SEQUENCE [LARGE SCALE GENOMIC DNA]</scope>
    <source>
        <strain evidence="5">CCUG 43304</strain>
    </source>
</reference>
<evidence type="ECO:0000313" key="4">
    <source>
        <dbReference type="EMBL" id="MFC6355437.1"/>
    </source>
</evidence>
<keyword evidence="5" id="KW-1185">Reference proteome</keyword>
<evidence type="ECO:0000313" key="5">
    <source>
        <dbReference type="Proteomes" id="UP001596306"/>
    </source>
</evidence>
<evidence type="ECO:0000256" key="1">
    <source>
        <dbReference type="ARBA" id="ARBA00004871"/>
    </source>
</evidence>
<gene>
    <name evidence="4" type="ORF">ACFQB0_04875</name>
</gene>
<dbReference type="EC" id="1.1.1.25" evidence="4"/>
<dbReference type="SUPFAM" id="SSF51735">
    <property type="entry name" value="NAD(P)-binding Rossmann-fold domains"/>
    <property type="match status" value="1"/>
</dbReference>
<comment type="caution">
    <text evidence="4">The sequence shown here is derived from an EMBL/GenBank/DDBJ whole genome shotgun (WGS) entry which is preliminary data.</text>
</comment>
<dbReference type="EMBL" id="JBHSTP010000001">
    <property type="protein sequence ID" value="MFC6355437.1"/>
    <property type="molecule type" value="Genomic_DNA"/>
</dbReference>
<evidence type="ECO:0000256" key="2">
    <source>
        <dbReference type="ARBA" id="ARBA00023141"/>
    </source>
</evidence>
<dbReference type="RefSeq" id="WP_386728266.1">
    <property type="nucleotide sequence ID" value="NZ_JBHSTP010000001.1"/>
</dbReference>
<accession>A0ABW1VDA5</accession>
<evidence type="ECO:0000259" key="3">
    <source>
        <dbReference type="Pfam" id="PF08501"/>
    </source>
</evidence>
<sequence length="299" mass="30980">MVDQDTTEDGATITGDRLAVLGSPIAHSRSPRLHAAAYAVLGLPWEYSAVEVSSERLPAFIGGLDDDWRGLSLTMPLKQAVLPVLHETDRMARLTGGVNTVLFQGTGRARTLHGFNTDVSGIVRSLAETGTTRVDHVQILGGGATAASALAAAAELGAESVQVSMRAPSKAGTLVGLGHELGLIVSIGSLAAAGEPPLAPQLVISTLPGGTETGVVFPAELRAASVLLDVAYEPWPSELARDWQDAGGVVVSGLGMLLHQALLQVRIFVSGDSFQALPNEVAVLAAMRESLTAEAVEGW</sequence>
<keyword evidence="2" id="KW-0057">Aromatic amino acid biosynthesis</keyword>
<keyword evidence="4" id="KW-0560">Oxidoreductase</keyword>
<proteinExistence type="predicted"/>
<dbReference type="GO" id="GO:0004764">
    <property type="term" value="F:shikimate 3-dehydrogenase (NADP+) activity"/>
    <property type="evidence" value="ECO:0007669"/>
    <property type="project" value="UniProtKB-EC"/>
</dbReference>
<protein>
    <submittedName>
        <fullName evidence="4">Shikimate dehydrogenase</fullName>
        <ecNumber evidence="4">1.1.1.25</ecNumber>
    </submittedName>
</protein>
<dbReference type="NCBIfam" id="NF001311">
    <property type="entry name" value="PRK00258.1-3"/>
    <property type="match status" value="1"/>
</dbReference>
<dbReference type="Gene3D" id="3.40.50.720">
    <property type="entry name" value="NAD(P)-binding Rossmann-like Domain"/>
    <property type="match status" value="1"/>
</dbReference>
<dbReference type="SUPFAM" id="SSF53223">
    <property type="entry name" value="Aminoacid dehydrogenase-like, N-terminal domain"/>
    <property type="match status" value="1"/>
</dbReference>
<dbReference type="Pfam" id="PF08501">
    <property type="entry name" value="Shikimate_dh_N"/>
    <property type="match status" value="1"/>
</dbReference>
<dbReference type="InterPro" id="IPR013708">
    <property type="entry name" value="Shikimate_DH-bd_N"/>
</dbReference>
<dbReference type="Proteomes" id="UP001596306">
    <property type="component" value="Unassembled WGS sequence"/>
</dbReference>